<accession>A0ACC1QSP4</accession>
<dbReference type="EMBL" id="JANAKD010000852">
    <property type="protein sequence ID" value="KAJ3487265.1"/>
    <property type="molecule type" value="Genomic_DNA"/>
</dbReference>
<evidence type="ECO:0000313" key="2">
    <source>
        <dbReference type="Proteomes" id="UP001148737"/>
    </source>
</evidence>
<reference evidence="1" key="1">
    <citation type="submission" date="2022-07" db="EMBL/GenBank/DDBJ databases">
        <title>Genome Sequence of Lecanicillium saksenae.</title>
        <authorList>
            <person name="Buettner E."/>
        </authorList>
    </citation>
    <scope>NUCLEOTIDE SEQUENCE</scope>
    <source>
        <strain evidence="1">VT-O1</strain>
    </source>
</reference>
<organism evidence="1 2">
    <name type="scientific">Lecanicillium saksenae</name>
    <dbReference type="NCBI Taxonomy" id="468837"/>
    <lineage>
        <taxon>Eukaryota</taxon>
        <taxon>Fungi</taxon>
        <taxon>Dikarya</taxon>
        <taxon>Ascomycota</taxon>
        <taxon>Pezizomycotina</taxon>
        <taxon>Sordariomycetes</taxon>
        <taxon>Hypocreomycetidae</taxon>
        <taxon>Hypocreales</taxon>
        <taxon>Cordycipitaceae</taxon>
        <taxon>Lecanicillium</taxon>
    </lineage>
</organism>
<comment type="caution">
    <text evidence="1">The sequence shown here is derived from an EMBL/GenBank/DDBJ whole genome shotgun (WGS) entry which is preliminary data.</text>
</comment>
<keyword evidence="2" id="KW-1185">Reference proteome</keyword>
<evidence type="ECO:0000313" key="1">
    <source>
        <dbReference type="EMBL" id="KAJ3487265.1"/>
    </source>
</evidence>
<proteinExistence type="predicted"/>
<gene>
    <name evidence="1" type="ORF">NLG97_g6451</name>
</gene>
<sequence>MGPVATMAMADEGSGDASSRKLHPFFVKTPAFEHAEASAMHPPTHAHDEHETKRARTNDYTPAQEADYTATQPISYTQQWQQSDPYLGQFQATYQQPVSSQQQSMIAYANAPQYDNTPAPYYPTSQTPHPIPSGTFYASTFPTEPPAPYIQPDLPVVYPEAAVPQASMSVAPIFQAPISQIMMPQETVVQMPVQQPLRDDTTESQPSSLAPTPDSRQDAPPKKVLKFNMKTGTLGSPPKPKPAKSSSKIVTMKYGRTPEDRIRIGDKISQILAGQLRVEGLVTKAPEPKAKRTAKDKPQQSAPKTTHPFFAKDKRNEAQPSSDKKRNTVFMSTPVSPRKPRNNFSSGKGPSFGIRSTGTKVPGAKHPLWPPHGFGHIRGYEQLTLSAESTPINRLKKKSKGQTVSINSHESILGQLSRQLDFQTVKRSLPKNENTFPPPPTELRLPKRHFESGCKLAKRLRPQIRSNVPCLMQSKRDADEDELAREPSKPVHPIINRHWQSLAQQLSAFDRSTCESVAWVTKYAPTTAAEVLQPGREVTLLKQWLEMLRVQGVESAGDGSAKSKAEAKKKKRKSKLDGFVVDSEDESGEMNELSDLEDPSPGAKQRSRPSVARSLDLAGKDPSKLANTLLISGPHGSGKSAAVYAVAKELGFEVFEINSSTRRSGKDILERVGDMTRNHLVQHHRSEAADSTEATESDISSGKQGMMTSFFKPKAPAEKKKKSHDKSRAKADAGNKSSSTKSQKQSLILLEEVDILFDEDKQFWASLQSLMSQSKRPFILTCNDESAVPMNTLNLHGMFRFLPAPEQLAVDTCLLIAANEGHALKRDAVQSLYRCRDHDLRATITDLQFWCQIGVGDRRGGHDWFYLRWPKGIDVDKEGQVVRVISEDTYQTGMGWLSRDRIATAPNTQAMEQEAAEQAWQFWHRDVTDWHGNKDLKPLGAATSAKAMSRHQRLQALDFYTDYYDALSCADISAAGVLGVELDEMLDPTLPAMPEAMKDDFIIAQPLLEADPLQPHFCSRAAISSCISTLALANLKTSVASVASSAEHSEAAAYDEQKTTRVLEDAFETDNRKLTRYDVAVAFDPIAVSPKAVATMSLDPSVFDRTMTLIVVEVAPWVRGIVHYDDQLMQDRQRLNELLNEGGRRKRMRTTRAAYSALEGGERRTTRKERYFGDCLSTDAVMYTAGDGWQEALPARENITEPEDIPVSSPMSIESTEGITLGI</sequence>
<dbReference type="Proteomes" id="UP001148737">
    <property type="component" value="Unassembled WGS sequence"/>
</dbReference>
<name>A0ACC1QSP4_9HYPO</name>
<protein>
    <submittedName>
        <fullName evidence="1">Uncharacterized protein</fullName>
    </submittedName>
</protein>